<dbReference type="Gene3D" id="3.90.320.10">
    <property type="match status" value="1"/>
</dbReference>
<proteinExistence type="predicted"/>
<keyword evidence="1" id="KW-0378">Hydrolase</keyword>
<gene>
    <name evidence="2" type="ORF">EDD73_108101</name>
</gene>
<comment type="caution">
    <text evidence="2">The sequence shown here is derived from an EMBL/GenBank/DDBJ whole genome shotgun (WGS) entry which is preliminary data.</text>
</comment>
<organism evidence="2 3">
    <name type="scientific">Heliophilum fasciatum</name>
    <dbReference type="NCBI Taxonomy" id="35700"/>
    <lineage>
        <taxon>Bacteria</taxon>
        <taxon>Bacillati</taxon>
        <taxon>Bacillota</taxon>
        <taxon>Clostridia</taxon>
        <taxon>Eubacteriales</taxon>
        <taxon>Heliobacteriaceae</taxon>
        <taxon>Heliophilum</taxon>
    </lineage>
</organism>
<evidence type="ECO:0000313" key="3">
    <source>
        <dbReference type="Proteomes" id="UP000294813"/>
    </source>
</evidence>
<dbReference type="Pfam" id="PF10926">
    <property type="entry name" value="DUF2800"/>
    <property type="match status" value="1"/>
</dbReference>
<dbReference type="EMBL" id="SLXT01000008">
    <property type="protein sequence ID" value="TCP64748.1"/>
    <property type="molecule type" value="Genomic_DNA"/>
</dbReference>
<dbReference type="OrthoDB" id="9766061at2"/>
<dbReference type="GO" id="GO:0016787">
    <property type="term" value="F:hydrolase activity"/>
    <property type="evidence" value="ECO:0007669"/>
    <property type="project" value="UniProtKB-KW"/>
</dbReference>
<dbReference type="AlphaFoldDB" id="A0A4R2RNZ1"/>
<dbReference type="InterPro" id="IPR011604">
    <property type="entry name" value="PDDEXK-like_dom_sf"/>
</dbReference>
<evidence type="ECO:0000313" key="2">
    <source>
        <dbReference type="EMBL" id="TCP64748.1"/>
    </source>
</evidence>
<dbReference type="InterPro" id="IPR021229">
    <property type="entry name" value="DUF2800"/>
</dbReference>
<dbReference type="Proteomes" id="UP000294813">
    <property type="component" value="Unassembled WGS sequence"/>
</dbReference>
<keyword evidence="3" id="KW-1185">Reference proteome</keyword>
<name>A0A4R2RNZ1_9FIRM</name>
<dbReference type="RefSeq" id="WP_131918891.1">
    <property type="nucleotide sequence ID" value="NZ_JAOQNU010000008.1"/>
</dbReference>
<reference evidence="2 3" key="1">
    <citation type="submission" date="2019-03" db="EMBL/GenBank/DDBJ databases">
        <title>Genomic Encyclopedia of Type Strains, Phase IV (KMG-IV): sequencing the most valuable type-strain genomes for metagenomic binning, comparative biology and taxonomic classification.</title>
        <authorList>
            <person name="Goeker M."/>
        </authorList>
    </citation>
    <scope>NUCLEOTIDE SEQUENCE [LARGE SCALE GENOMIC DNA]</scope>
    <source>
        <strain evidence="2 3">DSM 11170</strain>
    </source>
</reference>
<sequence length="391" mass="42831">MTSAPTTVASQPAHALLSASSSHRWLHCTPSARLEQQFPDSTSTFAAEGSLAHEIAELKLRKKFVEPIGPRTFSNRLKKLQENPLYQSEMLKHTDTYVDYISGIVHSFVQPPYVAVEKRIDYSAYVPEGFGTSDCIIIGGNVMHVIDLKYGTGVPVSAQQNTQMMLYALGALGAYGFLYPIETVKIAIVQPRRDSIGEWEISVADLLAWGESIKPIAAKAFAGEGEYIPGSHCKFCRAKAQCRARAEYNLQLDGFEKKMPPLITNDEVGAILAKAQDLAKWAEDLKEYALAECLKGNEIPGWKAVEGRGHRAFVDIDAAFATVKQAGYDEAMLYERKPLSVKGVEDLLGKAKFKELLNGYVNTPPGKPALAPVSDKRSAVTLKSNAAEDFS</sequence>
<accession>A0A4R2RNZ1</accession>
<evidence type="ECO:0000256" key="1">
    <source>
        <dbReference type="ARBA" id="ARBA00022801"/>
    </source>
</evidence>
<protein>
    <submittedName>
        <fullName evidence="2">Uncharacterized protein DUF2800</fullName>
    </submittedName>
</protein>